<dbReference type="InterPro" id="IPR050430">
    <property type="entry name" value="Peptidase_S1"/>
</dbReference>
<dbReference type="InterPro" id="IPR009003">
    <property type="entry name" value="Peptidase_S1_PA"/>
</dbReference>
<proteinExistence type="inferred from homology"/>
<evidence type="ECO:0000256" key="6">
    <source>
        <dbReference type="RuleBase" id="RU363034"/>
    </source>
</evidence>
<keyword evidence="3 6" id="KW-0378">Hydrolase</keyword>
<dbReference type="PROSITE" id="PS00135">
    <property type="entry name" value="TRYPSIN_SER"/>
    <property type="match status" value="1"/>
</dbReference>
<dbReference type="SMART" id="SM00020">
    <property type="entry name" value="Tryp_SPc"/>
    <property type="match status" value="1"/>
</dbReference>
<dbReference type="PROSITE" id="PS50240">
    <property type="entry name" value="TRYPSIN_DOM"/>
    <property type="match status" value="1"/>
</dbReference>
<comment type="similarity">
    <text evidence="1">Belongs to the peptidase S1 family.</text>
</comment>
<evidence type="ECO:0000259" key="7">
    <source>
        <dbReference type="PROSITE" id="PS50240"/>
    </source>
</evidence>
<dbReference type="AlphaFoldDB" id="A0A0L7LQK8"/>
<dbReference type="STRING" id="104452.A0A0L7LQK8"/>
<dbReference type="Proteomes" id="UP000037510">
    <property type="component" value="Unassembled WGS sequence"/>
</dbReference>
<dbReference type="PANTHER" id="PTHR24276:SF98">
    <property type="entry name" value="FI18310P1-RELATED"/>
    <property type="match status" value="1"/>
</dbReference>
<evidence type="ECO:0000256" key="4">
    <source>
        <dbReference type="ARBA" id="ARBA00022825"/>
    </source>
</evidence>
<dbReference type="Pfam" id="PF00089">
    <property type="entry name" value="Trypsin"/>
    <property type="match status" value="2"/>
</dbReference>
<dbReference type="PRINTS" id="PR00722">
    <property type="entry name" value="CHYMOTRYPSIN"/>
</dbReference>
<dbReference type="SUPFAM" id="SSF50494">
    <property type="entry name" value="Trypsin-like serine proteases"/>
    <property type="match status" value="1"/>
</dbReference>
<keyword evidence="2 6" id="KW-0645">Protease</keyword>
<dbReference type="PANTHER" id="PTHR24276">
    <property type="entry name" value="POLYSERASE-RELATED"/>
    <property type="match status" value="1"/>
</dbReference>
<evidence type="ECO:0000256" key="5">
    <source>
        <dbReference type="ARBA" id="ARBA00023157"/>
    </source>
</evidence>
<accession>A0A0L7LQK8</accession>
<reference evidence="8 9" key="1">
    <citation type="journal article" date="2015" name="Genome Biol. Evol.">
        <title>The genome of winter moth (Operophtera brumata) provides a genomic perspective on sexual dimorphism and phenology.</title>
        <authorList>
            <person name="Derks M.F."/>
            <person name="Smit S."/>
            <person name="Salis L."/>
            <person name="Schijlen E."/>
            <person name="Bossers A."/>
            <person name="Mateman C."/>
            <person name="Pijl A.S."/>
            <person name="de Ridder D."/>
            <person name="Groenen M.A."/>
            <person name="Visser M.E."/>
            <person name="Megens H.J."/>
        </authorList>
    </citation>
    <scope>NUCLEOTIDE SEQUENCE [LARGE SCALE GENOMIC DNA]</scope>
    <source>
        <strain evidence="8">WM2013NL</strain>
        <tissue evidence="8">Head and thorax</tissue>
    </source>
</reference>
<dbReference type="PROSITE" id="PS00134">
    <property type="entry name" value="TRYPSIN_HIS"/>
    <property type="match status" value="1"/>
</dbReference>
<evidence type="ECO:0000313" key="8">
    <source>
        <dbReference type="EMBL" id="KOB77715.1"/>
    </source>
</evidence>
<protein>
    <submittedName>
        <fullName evidence="8">Hemocyte protease-3</fullName>
    </submittedName>
</protein>
<sequence>MDKTKLVTQITDYVGIIGGHQITIENVPFMASLRLNGTYHSCGGSIIHERFVLTAAHCIVPNRKYKIVVGTDRIANDGELYDIEKIIIHEKYSNKTYNFDVCLIKLATPLKFGRKVAAINLADIKMKLPKNTILNVTGWGSTGGDSGGPLTKGNAQVGVTSFGLGCGVVPGVYVKISTVRPWIKKTITENLFD</sequence>
<keyword evidence="4 6" id="KW-0720">Serine protease</keyword>
<organism evidence="8 9">
    <name type="scientific">Operophtera brumata</name>
    <name type="common">Winter moth</name>
    <name type="synonym">Phalaena brumata</name>
    <dbReference type="NCBI Taxonomy" id="104452"/>
    <lineage>
        <taxon>Eukaryota</taxon>
        <taxon>Metazoa</taxon>
        <taxon>Ecdysozoa</taxon>
        <taxon>Arthropoda</taxon>
        <taxon>Hexapoda</taxon>
        <taxon>Insecta</taxon>
        <taxon>Pterygota</taxon>
        <taxon>Neoptera</taxon>
        <taxon>Endopterygota</taxon>
        <taxon>Lepidoptera</taxon>
        <taxon>Glossata</taxon>
        <taxon>Ditrysia</taxon>
        <taxon>Geometroidea</taxon>
        <taxon>Geometridae</taxon>
        <taxon>Larentiinae</taxon>
        <taxon>Operophtera</taxon>
    </lineage>
</organism>
<dbReference type="InterPro" id="IPR018114">
    <property type="entry name" value="TRYPSIN_HIS"/>
</dbReference>
<dbReference type="Gene3D" id="2.40.10.10">
    <property type="entry name" value="Trypsin-like serine proteases"/>
    <property type="match status" value="3"/>
</dbReference>
<dbReference type="EMBL" id="JTDY01000319">
    <property type="protein sequence ID" value="KOB77715.1"/>
    <property type="molecule type" value="Genomic_DNA"/>
</dbReference>
<name>A0A0L7LQK8_OPEBR</name>
<dbReference type="InterPro" id="IPR043504">
    <property type="entry name" value="Peptidase_S1_PA_chymotrypsin"/>
</dbReference>
<dbReference type="InterPro" id="IPR001254">
    <property type="entry name" value="Trypsin_dom"/>
</dbReference>
<keyword evidence="9" id="KW-1185">Reference proteome</keyword>
<dbReference type="FunFam" id="2.40.10.10:FF:000073">
    <property type="entry name" value="Trypsin alpha"/>
    <property type="match status" value="1"/>
</dbReference>
<dbReference type="InterPro" id="IPR001314">
    <property type="entry name" value="Peptidase_S1A"/>
</dbReference>
<dbReference type="GO" id="GO:0006508">
    <property type="term" value="P:proteolysis"/>
    <property type="evidence" value="ECO:0007669"/>
    <property type="project" value="UniProtKB-KW"/>
</dbReference>
<comment type="caution">
    <text evidence="8">The sequence shown here is derived from an EMBL/GenBank/DDBJ whole genome shotgun (WGS) entry which is preliminary data.</text>
</comment>
<gene>
    <name evidence="8" type="ORF">OBRU01_03531</name>
</gene>
<dbReference type="CDD" id="cd00190">
    <property type="entry name" value="Tryp_SPc"/>
    <property type="match status" value="1"/>
</dbReference>
<evidence type="ECO:0000256" key="2">
    <source>
        <dbReference type="ARBA" id="ARBA00022670"/>
    </source>
</evidence>
<dbReference type="InterPro" id="IPR033116">
    <property type="entry name" value="TRYPSIN_SER"/>
</dbReference>
<evidence type="ECO:0000256" key="1">
    <source>
        <dbReference type="ARBA" id="ARBA00007664"/>
    </source>
</evidence>
<dbReference type="GO" id="GO:0004252">
    <property type="term" value="F:serine-type endopeptidase activity"/>
    <property type="evidence" value="ECO:0007669"/>
    <property type="project" value="InterPro"/>
</dbReference>
<evidence type="ECO:0000313" key="9">
    <source>
        <dbReference type="Proteomes" id="UP000037510"/>
    </source>
</evidence>
<keyword evidence="5" id="KW-1015">Disulfide bond</keyword>
<evidence type="ECO:0000256" key="3">
    <source>
        <dbReference type="ARBA" id="ARBA00022801"/>
    </source>
</evidence>
<feature type="domain" description="Peptidase S1" evidence="7">
    <location>
        <begin position="16"/>
        <end position="188"/>
    </location>
</feature>